<dbReference type="SUPFAM" id="SSF53335">
    <property type="entry name" value="S-adenosyl-L-methionine-dependent methyltransferases"/>
    <property type="match status" value="1"/>
</dbReference>
<evidence type="ECO:0000259" key="6">
    <source>
        <dbReference type="PROSITE" id="PS51686"/>
    </source>
</evidence>
<dbReference type="InterPro" id="IPR029063">
    <property type="entry name" value="SAM-dependent_MTases_sf"/>
</dbReference>
<keyword evidence="2 5" id="KW-0808">Transferase</keyword>
<comment type="caution">
    <text evidence="5">Lacks conserved residue(s) required for the propagation of feature annotation.</text>
</comment>
<keyword evidence="4 5" id="KW-0694">RNA-binding</keyword>
<accession>A0A069ZSP5</accession>
<dbReference type="GO" id="GO:0008173">
    <property type="term" value="F:RNA methyltransferase activity"/>
    <property type="evidence" value="ECO:0007669"/>
    <property type="project" value="InterPro"/>
</dbReference>
<organism evidence="7 8">
    <name type="scientific">Chlamydia muridarum</name>
    <dbReference type="NCBI Taxonomy" id="83560"/>
    <lineage>
        <taxon>Bacteria</taxon>
        <taxon>Pseudomonadati</taxon>
        <taxon>Chlamydiota</taxon>
        <taxon>Chlamydiia</taxon>
        <taxon>Chlamydiales</taxon>
        <taxon>Chlamydiaceae</taxon>
        <taxon>Chlamydia/Chlamydophila group</taxon>
        <taxon>Chlamydia</taxon>
    </lineage>
</organism>
<dbReference type="Proteomes" id="UP000260363">
    <property type="component" value="Chromosome"/>
</dbReference>
<dbReference type="KEGG" id="cmg:NC81_04270"/>
<proteinExistence type="inferred from homology"/>
<comment type="similarity">
    <text evidence="5">Belongs to the class I-like SAM-binding methyltransferase superfamily. RsmB/NOP family.</text>
</comment>
<dbReference type="PANTHER" id="PTHR22807">
    <property type="entry name" value="NOP2 YEAST -RELATED NOL1/NOP2/FMU SUN DOMAIN-CONTAINING"/>
    <property type="match status" value="1"/>
</dbReference>
<dbReference type="KEGG" id="cmx:DNC_04280"/>
<evidence type="ECO:0000313" key="8">
    <source>
        <dbReference type="Proteomes" id="UP000260363"/>
    </source>
</evidence>
<dbReference type="PRINTS" id="PR02008">
    <property type="entry name" value="RCMTFAMILY"/>
</dbReference>
<dbReference type="KEGG" id="cmm:NC80_04250"/>
<keyword evidence="1 5" id="KW-0489">Methyltransferase</keyword>
<feature type="domain" description="SAM-dependent MTase RsmB/NOP-type" evidence="6">
    <location>
        <begin position="105"/>
        <end position="368"/>
    </location>
</feature>
<dbReference type="CDD" id="cd02440">
    <property type="entry name" value="AdoMet_MTases"/>
    <property type="match status" value="1"/>
</dbReference>
<dbReference type="InterPro" id="IPR001678">
    <property type="entry name" value="MeTrfase_RsmB-F_NOP2_dom"/>
</dbReference>
<dbReference type="Gene3D" id="3.30.70.1170">
    <property type="entry name" value="Sun protein, domain 3"/>
    <property type="match status" value="1"/>
</dbReference>
<evidence type="ECO:0000256" key="5">
    <source>
        <dbReference type="PROSITE-ProRule" id="PRU01023"/>
    </source>
</evidence>
<evidence type="ECO:0000256" key="2">
    <source>
        <dbReference type="ARBA" id="ARBA00022679"/>
    </source>
</evidence>
<dbReference type="OMA" id="HIVACDV"/>
<evidence type="ECO:0000256" key="4">
    <source>
        <dbReference type="ARBA" id="ARBA00022884"/>
    </source>
</evidence>
<feature type="active site" description="Nucleophile" evidence="5">
    <location>
        <position position="320"/>
    </location>
</feature>
<dbReference type="Gene3D" id="3.40.50.150">
    <property type="entry name" value="Vaccinia Virus protein VP39"/>
    <property type="match status" value="1"/>
</dbReference>
<dbReference type="PROSITE" id="PS51686">
    <property type="entry name" value="SAM_MT_RSMB_NOP"/>
    <property type="match status" value="1"/>
</dbReference>
<dbReference type="STRING" id="83560.NC80_04250"/>
<feature type="binding site" evidence="5">
    <location>
        <position position="228"/>
    </location>
    <ligand>
        <name>S-adenosyl-L-methionine</name>
        <dbReference type="ChEBI" id="CHEBI:59789"/>
    </ligand>
</feature>
<dbReference type="AlphaFoldDB" id="A0A069ZSP5"/>
<sequence length="368" mass="41966">MIPFRLHHLYTLLDSLFSSPIGESNRVAAYFKEHPALGSKDRQWINSRIFTILRHRRLLETLILEEGKEISSQTLVEKVEEGVTENIEHFQHLPWAVRYSVSDDLAECLSADYGEEEAIRLAKIFLEEAPCSIRVNTRRISVDKLQEVLPFSSQRGAAPSSLRFDKRYPLQHTRAFRRGLFEIQDESSQIITNAILVKDSDTVLDFCAGAGGKSLIFAQRAQHVTLHDSRPQALEEARQRLSRSGIKNFTIASLPLKQHGFSLVVVDAPCTGSGVFRRHPEKKLLFSKQLLKNNSVAQGKILKQAQTYVAPRGRLVYITCSLLKEENEKHTLQMEALGWKCIKEVKIPLISQQGDAFFSTHFIRRRDF</sequence>
<feature type="binding site" evidence="5">
    <location>
        <position position="267"/>
    </location>
    <ligand>
        <name>S-adenosyl-L-methionine</name>
        <dbReference type="ChEBI" id="CHEBI:59789"/>
    </ligand>
</feature>
<evidence type="ECO:0000313" key="7">
    <source>
        <dbReference type="EMBL" id="AJR10907.1"/>
    </source>
</evidence>
<dbReference type="GO" id="GO:0003723">
    <property type="term" value="F:RNA binding"/>
    <property type="evidence" value="ECO:0007669"/>
    <property type="project" value="UniProtKB-UniRule"/>
</dbReference>
<dbReference type="InterPro" id="IPR049560">
    <property type="entry name" value="MeTrfase_RsmB-F_NOP2_cat"/>
</dbReference>
<protein>
    <submittedName>
        <fullName evidence="7">SAM-dependent methlyltransferase</fullName>
    </submittedName>
</protein>
<dbReference type="InterPro" id="IPR023267">
    <property type="entry name" value="RCMT"/>
</dbReference>
<dbReference type="GO" id="GO:0001510">
    <property type="term" value="P:RNA methylation"/>
    <property type="evidence" value="ECO:0007669"/>
    <property type="project" value="InterPro"/>
</dbReference>
<evidence type="ECO:0000256" key="3">
    <source>
        <dbReference type="ARBA" id="ARBA00022691"/>
    </source>
</evidence>
<reference evidence="7 8" key="1">
    <citation type="submission" date="2014-02" db="EMBL/GenBank/DDBJ databases">
        <authorList>
            <person name="Chen C."/>
            <person name="Conrad T.A."/>
            <person name="Zhou Z."/>
            <person name="Lai Z."/>
            <person name="Zhong G."/>
        </authorList>
    </citation>
    <scope>NUCLEOTIDE SEQUENCE [LARGE SCALE GENOMIC DNA]</scope>
    <source>
        <strain evidence="7 8">Nigg3-28</strain>
    </source>
</reference>
<evidence type="ECO:0000256" key="1">
    <source>
        <dbReference type="ARBA" id="ARBA00022603"/>
    </source>
</evidence>
<dbReference type="PATRIC" id="fig|83560.10.peg.869"/>
<keyword evidence="3 5" id="KW-0949">S-adenosyl-L-methionine</keyword>
<dbReference type="Pfam" id="PF01189">
    <property type="entry name" value="Methyltr_RsmB-F"/>
    <property type="match status" value="1"/>
</dbReference>
<dbReference type="PANTHER" id="PTHR22807:SF53">
    <property type="entry name" value="RIBOSOMAL RNA SMALL SUBUNIT METHYLTRANSFERASE B-RELATED"/>
    <property type="match status" value="1"/>
</dbReference>
<dbReference type="EMBL" id="CP007217">
    <property type="protein sequence ID" value="AJR10907.1"/>
    <property type="molecule type" value="Genomic_DNA"/>
</dbReference>
<gene>
    <name evidence="7" type="ORF">BD36_04520</name>
</gene>
<name>A0A069ZSP5_CHLMR</name>